<evidence type="ECO:0000313" key="3">
    <source>
        <dbReference type="Proteomes" id="UP000284557"/>
    </source>
</evidence>
<accession>A0ABD7HG26</accession>
<sequence>MAVRARYLTFYRVSLRAASISPAMALTAACTIWPRCGRVKQIDEEIVGMFGLEPIWEAAFREVI</sequence>
<dbReference type="Proteomes" id="UP000284557">
    <property type="component" value="Unassembled WGS sequence"/>
</dbReference>
<evidence type="ECO:0000313" key="2">
    <source>
        <dbReference type="EMBL" id="RIT26342.1"/>
    </source>
</evidence>
<reference evidence="2 3" key="1">
    <citation type="submission" date="2018-08" db="EMBL/GenBank/DDBJ databases">
        <title>Linezolid Resistance in Mycobacterium abscessus: MIC Distribution and Comprehensive Investigation of Resistance Mechanisms.</title>
        <authorList>
            <person name="Ye M."/>
            <person name="Xu L."/>
            <person name="Zou Y."/>
            <person name="Li B."/>
            <person name="Guo Q."/>
            <person name="Zhang Y."/>
            <person name="Zhan M."/>
            <person name="Xu B."/>
            <person name="Yu F."/>
            <person name="Zhang Z."/>
            <person name="Chu H."/>
        </authorList>
    </citation>
    <scope>NUCLEOTIDE SEQUENCE [LARGE SCALE GENOMIC DNA]</scope>
    <source>
        <strain evidence="2 3">G143</strain>
    </source>
</reference>
<organism evidence="2 3">
    <name type="scientific">Mycobacteroides abscessus</name>
    <dbReference type="NCBI Taxonomy" id="36809"/>
    <lineage>
        <taxon>Bacteria</taxon>
        <taxon>Bacillati</taxon>
        <taxon>Actinomycetota</taxon>
        <taxon>Actinomycetes</taxon>
        <taxon>Mycobacteriales</taxon>
        <taxon>Mycobacteriaceae</taxon>
        <taxon>Mycobacteroides</taxon>
    </lineage>
</organism>
<feature type="chain" id="PRO_5044769976" evidence="1">
    <location>
        <begin position="26"/>
        <end position="64"/>
    </location>
</feature>
<proteinExistence type="predicted"/>
<keyword evidence="1" id="KW-0732">Signal</keyword>
<evidence type="ECO:0000256" key="1">
    <source>
        <dbReference type="SAM" id="SignalP"/>
    </source>
</evidence>
<dbReference type="AlphaFoldDB" id="A0ABD7HG26"/>
<protein>
    <submittedName>
        <fullName evidence="2">Uncharacterized protein</fullName>
    </submittedName>
</protein>
<gene>
    <name evidence="2" type="ORF">D2E76_27960</name>
</gene>
<dbReference type="PROSITE" id="PS51257">
    <property type="entry name" value="PROKAR_LIPOPROTEIN"/>
    <property type="match status" value="1"/>
</dbReference>
<comment type="caution">
    <text evidence="2">The sequence shown here is derived from an EMBL/GenBank/DDBJ whole genome shotgun (WGS) entry which is preliminary data.</text>
</comment>
<name>A0ABD7HG26_9MYCO</name>
<feature type="signal peptide" evidence="1">
    <location>
        <begin position="1"/>
        <end position="25"/>
    </location>
</feature>
<dbReference type="EMBL" id="QXBN01000061">
    <property type="protein sequence ID" value="RIT26342.1"/>
    <property type="molecule type" value="Genomic_DNA"/>
</dbReference>